<organism evidence="1 2">
    <name type="scientific">Solirubrobacter ginsenosidimutans</name>
    <dbReference type="NCBI Taxonomy" id="490573"/>
    <lineage>
        <taxon>Bacteria</taxon>
        <taxon>Bacillati</taxon>
        <taxon>Actinomycetota</taxon>
        <taxon>Thermoleophilia</taxon>
        <taxon>Solirubrobacterales</taxon>
        <taxon>Solirubrobacteraceae</taxon>
        <taxon>Solirubrobacter</taxon>
    </lineage>
</organism>
<accession>A0A9X3MVY0</accession>
<evidence type="ECO:0000313" key="2">
    <source>
        <dbReference type="Proteomes" id="UP001149140"/>
    </source>
</evidence>
<protein>
    <submittedName>
        <fullName evidence="1">Uncharacterized protein</fullName>
    </submittedName>
</protein>
<sequence>MAAPTLAALTGAARPPARVAERRRALPDIQFDVGDFIGPAATVDGVVVRFPPVYSSFVTVALTRRPTARDRERFAAALAGLERRFPFAPRGVLTLIGYGRPYFDRLPNALVRSSVPRLRGDGARSAFEEAIPGPTDPGDVTIERNDMVLVLRSDSEAQLAAAQRALVLPGLMRVTSRRLQFVQPGLPRKVADAHGLPFAGAIDPRSPLWMGFADQQVGGSGPPAIVTFAGNASARETTARRGDYFDHGSVLHLSHLIEDLERFYAQPPAERVAAVFRSNPAPAPRVYVENTFTDAGDAEREVAASGRVGHLAAVQRTSRAGDGTPLHIRLDGAGFDALDVVDGVPRPKLHFAMLVPSADRFARLRRRQGELPVERNGIEPFVRATRRQNFLVPPRRHRVFPLSELR</sequence>
<dbReference type="EMBL" id="JAPDOD010000017">
    <property type="protein sequence ID" value="MDA0162262.1"/>
    <property type="molecule type" value="Genomic_DNA"/>
</dbReference>
<proteinExistence type="predicted"/>
<reference evidence="1" key="1">
    <citation type="submission" date="2022-10" db="EMBL/GenBank/DDBJ databases">
        <title>The WGS of Solirubrobacter ginsenosidimutans DSM 21036.</title>
        <authorList>
            <person name="Jiang Z."/>
        </authorList>
    </citation>
    <scope>NUCLEOTIDE SEQUENCE</scope>
    <source>
        <strain evidence="1">DSM 21036</strain>
    </source>
</reference>
<evidence type="ECO:0000313" key="1">
    <source>
        <dbReference type="EMBL" id="MDA0162262.1"/>
    </source>
</evidence>
<gene>
    <name evidence="1" type="ORF">OM076_18460</name>
</gene>
<name>A0A9X3MVY0_9ACTN</name>
<dbReference type="InterPro" id="IPR055828">
    <property type="entry name" value="DUF7405"/>
</dbReference>
<keyword evidence="2" id="KW-1185">Reference proteome</keyword>
<comment type="caution">
    <text evidence="1">The sequence shown here is derived from an EMBL/GenBank/DDBJ whole genome shotgun (WGS) entry which is preliminary data.</text>
</comment>
<dbReference type="Pfam" id="PF24152">
    <property type="entry name" value="DUF7405"/>
    <property type="match status" value="1"/>
</dbReference>
<dbReference type="AlphaFoldDB" id="A0A9X3MVY0"/>
<dbReference type="Proteomes" id="UP001149140">
    <property type="component" value="Unassembled WGS sequence"/>
</dbReference>
<dbReference type="RefSeq" id="WP_270041497.1">
    <property type="nucleotide sequence ID" value="NZ_JAPDOD010000017.1"/>
</dbReference>